<gene>
    <name evidence="1" type="ORF">H4C75_28090</name>
</gene>
<evidence type="ECO:0000313" key="2">
    <source>
        <dbReference type="Proteomes" id="UP000541770"/>
    </source>
</evidence>
<proteinExistence type="predicted"/>
<organism evidence="1 2">
    <name type="scientific">Pseudomonas mosselii</name>
    <dbReference type="NCBI Taxonomy" id="78327"/>
    <lineage>
        <taxon>Bacteria</taxon>
        <taxon>Pseudomonadati</taxon>
        <taxon>Pseudomonadota</taxon>
        <taxon>Gammaproteobacteria</taxon>
        <taxon>Pseudomonadales</taxon>
        <taxon>Pseudomonadaceae</taxon>
        <taxon>Pseudomonas</taxon>
    </lineage>
</organism>
<dbReference type="RefSeq" id="WP_062360758.1">
    <property type="nucleotide sequence ID" value="NZ_BQIL01000025.1"/>
</dbReference>
<sequence length="106" mass="12287">MPELALYKVKLLDEFEAREDDWSFSHFERRLTQVKPAANYQDAKGIIKAAHLANNWPKTVRRYLLSNYRFHGNVSSELTETFMQVLAGMTPLELQAWRLPPAGYMG</sequence>
<reference evidence="1 2" key="1">
    <citation type="submission" date="2020-07" db="EMBL/GenBank/DDBJ databases">
        <title>Diversity of carbapenemase encoding genes among Pseudomonas putida group clinical isolates in a tertiary Brazilian hospital.</title>
        <authorList>
            <person name="Alberto-Lei F."/>
            <person name="Nodari C.S."/>
            <person name="Streling A.P."/>
            <person name="Paulino J.T."/>
            <person name="Bessa-Neto F.O."/>
            <person name="Cayo R."/>
            <person name="Gales A.C."/>
        </authorList>
    </citation>
    <scope>NUCLEOTIDE SEQUENCE [LARGE SCALE GENOMIC DNA]</scope>
    <source>
        <strain evidence="1 2">14802</strain>
    </source>
</reference>
<dbReference type="Proteomes" id="UP000541770">
    <property type="component" value="Unassembled WGS sequence"/>
</dbReference>
<evidence type="ECO:0000313" key="1">
    <source>
        <dbReference type="EMBL" id="MBA6068601.1"/>
    </source>
</evidence>
<name>A0A7W2Q1G1_9PSED</name>
<comment type="caution">
    <text evidence="1">The sequence shown here is derived from an EMBL/GenBank/DDBJ whole genome shotgun (WGS) entry which is preliminary data.</text>
</comment>
<dbReference type="EMBL" id="JACGDE010000037">
    <property type="protein sequence ID" value="MBA6068601.1"/>
    <property type="molecule type" value="Genomic_DNA"/>
</dbReference>
<dbReference type="AlphaFoldDB" id="A0A7W2Q1G1"/>
<protein>
    <submittedName>
        <fullName evidence="1">Uncharacterized protein</fullName>
    </submittedName>
</protein>
<accession>A0A7W2Q1G1</accession>